<comment type="caution">
    <text evidence="1">The sequence shown here is derived from an EMBL/GenBank/DDBJ whole genome shotgun (WGS) entry which is preliminary data.</text>
</comment>
<sequence>MGKLSRKYAMSNSPDLHLKIAEWILEHGEAVSVYDVMARFEITLHQATGHLNTLERDSAINMLTVGSIPTEALFSHCKRTVRTVTITNIDHVKIEQRKTFAYHNYKYHPVESVPDLPPAEKWEWIIRNSGRRKDS</sequence>
<dbReference type="AlphaFoldDB" id="A0A7U7L9G8"/>
<evidence type="ECO:0000313" key="1">
    <source>
        <dbReference type="EMBL" id="EAA8668734.1"/>
    </source>
</evidence>
<proteinExistence type="predicted"/>
<protein>
    <recommendedName>
        <fullName evidence="2">DNA-binding protein</fullName>
    </recommendedName>
</protein>
<name>A0A7U7L9G8_SALER</name>
<dbReference type="Proteomes" id="UP000839834">
    <property type="component" value="Unassembled WGS sequence"/>
</dbReference>
<dbReference type="Gene3D" id="1.10.10.10">
    <property type="entry name" value="Winged helix-like DNA-binding domain superfamily/Winged helix DNA-binding domain"/>
    <property type="match status" value="1"/>
</dbReference>
<dbReference type="InterPro" id="IPR036388">
    <property type="entry name" value="WH-like_DNA-bd_sf"/>
</dbReference>
<organism evidence="1">
    <name type="scientific">Salmonella enterica</name>
    <name type="common">Salmonella choleraesuis</name>
    <dbReference type="NCBI Taxonomy" id="28901"/>
    <lineage>
        <taxon>Bacteria</taxon>
        <taxon>Pseudomonadati</taxon>
        <taxon>Pseudomonadota</taxon>
        <taxon>Gammaproteobacteria</taxon>
        <taxon>Enterobacterales</taxon>
        <taxon>Enterobacteriaceae</taxon>
        <taxon>Salmonella</taxon>
    </lineage>
</organism>
<dbReference type="EMBL" id="AAACVH010000116">
    <property type="protein sequence ID" value="EAA8668734.1"/>
    <property type="molecule type" value="Genomic_DNA"/>
</dbReference>
<reference evidence="1" key="1">
    <citation type="submission" date="2018-08" db="EMBL/GenBank/DDBJ databases">
        <authorList>
            <consortium name="GenomeTrakr network: Whole genome sequencing for foodborne pathogen traceback"/>
        </authorList>
    </citation>
    <scope>NUCLEOTIDE SEQUENCE [LARGE SCALE GENOMIC DNA]</scope>
    <source>
        <strain evidence="1">FLUFL-367</strain>
    </source>
</reference>
<evidence type="ECO:0008006" key="2">
    <source>
        <dbReference type="Google" id="ProtNLM"/>
    </source>
</evidence>
<accession>A0A7U7L9G8</accession>
<gene>
    <name evidence="1" type="ORF">NL99_28425</name>
</gene>